<dbReference type="Pfam" id="PF00106">
    <property type="entry name" value="adh_short"/>
    <property type="match status" value="1"/>
</dbReference>
<evidence type="ECO:0000313" key="4">
    <source>
        <dbReference type="Proteomes" id="UP000787472"/>
    </source>
</evidence>
<sequence length="319" mass="34014">MQQPLTSPFSHVSTAEQVSAGLDLSHVHAIVTGATAGLGLETARVLALRGAQVTLLGRNQQAGDAIAKTLQAETGNTNIDMVSVDLNCLQSVTEFGNHINRSGQVVDLLINNAGIMAAPYQRNELGFESQLFINYVSHLLLSEALTPALLKSSAPRIVSLSSLGHHMSPVVLDDLNFENRAYDKWRAYGQSKTATALLAAYLHQQLGAAGVLSTAVHPGSIDTNLSRYLTPEERQAAISGGKSTYKTLQQGAATTLWAATSVLLEGHGGSYLEDCNIAPVVEKPNYQYGVMPYAISLEQANGLVHNVEAALGKPILRKF</sequence>
<dbReference type="PRINTS" id="PR00081">
    <property type="entry name" value="GDHRDH"/>
</dbReference>
<evidence type="ECO:0000256" key="1">
    <source>
        <dbReference type="ARBA" id="ARBA00006484"/>
    </source>
</evidence>
<dbReference type="PANTHER" id="PTHR24320">
    <property type="entry name" value="RETINOL DEHYDROGENASE"/>
    <property type="match status" value="1"/>
</dbReference>
<dbReference type="InterPro" id="IPR036291">
    <property type="entry name" value="NAD(P)-bd_dom_sf"/>
</dbReference>
<organism evidence="3 4">
    <name type="scientific">Pseudomaricurvus hydrocarbonicus</name>
    <dbReference type="NCBI Taxonomy" id="1470433"/>
    <lineage>
        <taxon>Bacteria</taxon>
        <taxon>Pseudomonadati</taxon>
        <taxon>Pseudomonadota</taxon>
        <taxon>Gammaproteobacteria</taxon>
        <taxon>Cellvibrionales</taxon>
        <taxon>Cellvibrionaceae</taxon>
        <taxon>Pseudomaricurvus</taxon>
    </lineage>
</organism>
<reference evidence="3" key="1">
    <citation type="submission" date="2020-03" db="EMBL/GenBank/DDBJ databases">
        <authorList>
            <person name="Guo F."/>
        </authorList>
    </citation>
    <scope>NUCLEOTIDE SEQUENCE</scope>
    <source>
        <strain evidence="3">JCM 30134</strain>
    </source>
</reference>
<keyword evidence="4" id="KW-1185">Reference proteome</keyword>
<keyword evidence="2" id="KW-0560">Oxidoreductase</keyword>
<evidence type="ECO:0000256" key="2">
    <source>
        <dbReference type="ARBA" id="ARBA00023002"/>
    </source>
</evidence>
<comment type="caution">
    <text evidence="3">The sequence shown here is derived from an EMBL/GenBank/DDBJ whole genome shotgun (WGS) entry which is preliminary data.</text>
</comment>
<dbReference type="PANTHER" id="PTHR24320:SF283">
    <property type="entry name" value="RETINOL DEHYDROGENASE 11"/>
    <property type="match status" value="1"/>
</dbReference>
<accession>A0A9E5JZR8</accession>
<dbReference type="SUPFAM" id="SSF51735">
    <property type="entry name" value="NAD(P)-binding Rossmann-fold domains"/>
    <property type="match status" value="1"/>
</dbReference>
<evidence type="ECO:0000313" key="3">
    <source>
        <dbReference type="EMBL" id="NHO65687.1"/>
    </source>
</evidence>
<protein>
    <submittedName>
        <fullName evidence="3">SDR family NAD(P)-dependent oxidoreductase</fullName>
    </submittedName>
</protein>
<proteinExistence type="inferred from homology"/>
<dbReference type="AlphaFoldDB" id="A0A9E5JZR8"/>
<dbReference type="GO" id="GO:0016491">
    <property type="term" value="F:oxidoreductase activity"/>
    <property type="evidence" value="ECO:0007669"/>
    <property type="project" value="UniProtKB-KW"/>
</dbReference>
<dbReference type="EMBL" id="JAAONZ010000005">
    <property type="protein sequence ID" value="NHO65687.1"/>
    <property type="molecule type" value="Genomic_DNA"/>
</dbReference>
<name>A0A9E5JZR8_9GAMM</name>
<dbReference type="RefSeq" id="WP_167185092.1">
    <property type="nucleotide sequence ID" value="NZ_JAAONZ010000005.1"/>
</dbReference>
<gene>
    <name evidence="3" type="ORF">G8770_09050</name>
</gene>
<dbReference type="Proteomes" id="UP000787472">
    <property type="component" value="Unassembled WGS sequence"/>
</dbReference>
<dbReference type="Gene3D" id="3.40.50.720">
    <property type="entry name" value="NAD(P)-binding Rossmann-like Domain"/>
    <property type="match status" value="1"/>
</dbReference>
<comment type="similarity">
    <text evidence="1">Belongs to the short-chain dehydrogenases/reductases (SDR) family.</text>
</comment>
<dbReference type="InterPro" id="IPR002347">
    <property type="entry name" value="SDR_fam"/>
</dbReference>